<dbReference type="InterPro" id="IPR027417">
    <property type="entry name" value="P-loop_NTPase"/>
</dbReference>
<accession>A0AAV1I3L8</accession>
<comment type="subunit">
    <text evidence="14">F-type ATPases have 2 components, CF(1) - the catalytic core - and CF(0) - the membrane proton channel. CF(1) and CF(0) have multiple subunits.</text>
</comment>
<dbReference type="Gene3D" id="2.40.10.170">
    <property type="match status" value="1"/>
</dbReference>
<feature type="domain" description="AAA+ ATPase" evidence="15">
    <location>
        <begin position="203"/>
        <end position="389"/>
    </location>
</feature>
<evidence type="ECO:0000256" key="11">
    <source>
        <dbReference type="ARBA" id="ARBA00023196"/>
    </source>
</evidence>
<dbReference type="Pfam" id="PF02874">
    <property type="entry name" value="ATP-synt_ab_N"/>
    <property type="match status" value="1"/>
</dbReference>
<keyword evidence="11 14" id="KW-0139">CF(1)</keyword>
<dbReference type="Pfam" id="PF00006">
    <property type="entry name" value="ATP-synt_ab"/>
    <property type="match status" value="1"/>
</dbReference>
<dbReference type="Gene3D" id="1.10.1140.10">
    <property type="entry name" value="Bovine Mitochondrial F1-atpase, Atp Synthase Beta Chain, Chain D, domain 3"/>
    <property type="match status" value="1"/>
</dbReference>
<evidence type="ECO:0000256" key="14">
    <source>
        <dbReference type="RuleBase" id="RU003553"/>
    </source>
</evidence>
<evidence type="ECO:0000313" key="16">
    <source>
        <dbReference type="EMBL" id="CAK0779731.1"/>
    </source>
</evidence>
<dbReference type="SUPFAM" id="SSF47917">
    <property type="entry name" value="C-terminal domain of alpha and beta subunits of F1 ATP synthase"/>
    <property type="match status" value="1"/>
</dbReference>
<dbReference type="CDD" id="cd01133">
    <property type="entry name" value="F1-ATPase_beta_CD"/>
    <property type="match status" value="1"/>
</dbReference>
<dbReference type="FunFam" id="1.10.1140.10:FF:000001">
    <property type="entry name" value="ATP synthase subunit beta"/>
    <property type="match status" value="1"/>
</dbReference>
<comment type="subcellular location">
    <subcellularLocation>
        <location evidence="1">Mitochondrion inner membrane</location>
    </subcellularLocation>
</comment>
<dbReference type="PIRSF" id="PIRSF039072">
    <property type="entry name" value="ATPase_subunit_beta"/>
    <property type="match status" value="1"/>
</dbReference>
<dbReference type="EMBL" id="CAUYUE010000006">
    <property type="protein sequence ID" value="CAK0779731.1"/>
    <property type="molecule type" value="Genomic_DNA"/>
</dbReference>
<dbReference type="Gene3D" id="3.40.50.300">
    <property type="entry name" value="P-loop containing nucleotide triphosphate hydrolases"/>
    <property type="match status" value="1"/>
</dbReference>
<keyword evidence="6" id="KW-0375">Hydrogen ion transport</keyword>
<dbReference type="InterPro" id="IPR005722">
    <property type="entry name" value="ATP_synth_F1_bsu"/>
</dbReference>
<protein>
    <recommendedName>
        <fullName evidence="14">ATP synthase subunit beta</fullName>
        <ecNumber evidence="14">7.1.2.2</ecNumber>
    </recommendedName>
</protein>
<keyword evidence="4" id="KW-0813">Transport</keyword>
<evidence type="ECO:0000256" key="2">
    <source>
        <dbReference type="ARBA" id="ARBA00008936"/>
    </source>
</evidence>
<dbReference type="GO" id="GO:0005743">
    <property type="term" value="C:mitochondrial inner membrane"/>
    <property type="evidence" value="ECO:0007669"/>
    <property type="project" value="UniProtKB-SubCell"/>
</dbReference>
<dbReference type="InterPro" id="IPR050053">
    <property type="entry name" value="ATPase_alpha/beta_chains"/>
</dbReference>
<dbReference type="GO" id="GO:0042776">
    <property type="term" value="P:proton motive force-driven mitochondrial ATP synthesis"/>
    <property type="evidence" value="ECO:0007669"/>
    <property type="project" value="TreeGrafter"/>
</dbReference>
<dbReference type="InterPro" id="IPR036121">
    <property type="entry name" value="ATPase_F1/V1/A1_a/bsu_N_sf"/>
</dbReference>
<dbReference type="AlphaFoldDB" id="A0AAV1I3L8"/>
<evidence type="ECO:0000256" key="4">
    <source>
        <dbReference type="ARBA" id="ARBA00022448"/>
    </source>
</evidence>
<dbReference type="InterPro" id="IPR004100">
    <property type="entry name" value="ATPase_F1/V1/A1_a/bsu_N"/>
</dbReference>
<dbReference type="InterPro" id="IPR024034">
    <property type="entry name" value="ATPase_F1/V1_b/a_C"/>
</dbReference>
<keyword evidence="8" id="KW-1278">Translocase</keyword>
<evidence type="ECO:0000256" key="6">
    <source>
        <dbReference type="ARBA" id="ARBA00022781"/>
    </source>
</evidence>
<sequence>MIGARRVALAAVARLARQSRCFSALRTVYPSESAPAVPFTKQGELSFSRSFAAAAEPAPEPATSKGTVKTVIGAVVDVHFEGALPPIMTSLEVEGFTHRLVLEVAQHLGENTVRTIAMDTTDGLVRGQSVMNTGGPIEVPVGRETLGRIINVIGEPVDEQGPVKTKMTMGIHREAPPFVDQSTEQEILVTGIKVVDLLAPYQRGGKIGLFGGAGVGKTVLIMELINNVAKAHGGFSVFAGVGERTREGNDLYKEMIESGVNKIGEKAGESKCALVFGQMNEPPGARARVALTGLTIAEYFRDIEGQDVLFFVDNIFRFTQANSEVSALLGRIPSAVGYQPTLATDLGGLQERITSTNKGSITSVQAIYVPADDLTDPAPATTFAHLDATTVLSRSIAELGIYPAVDPLDSTSRMLDVRIIGEEHYNTARGVQKVLQDYKNLQDIIAILGMDELSEEDKQTVARARKIQRFLSQPFQVAEVFTGSPGKYVPLEDSIAGFKGIMEGKYDDLPEMAFYMVGDISEVQSKADKMAKDMAA</sequence>
<reference evidence="16 17" key="1">
    <citation type="submission" date="2023-10" db="EMBL/GenBank/DDBJ databases">
        <authorList>
            <person name="Maclean D."/>
            <person name="Macfadyen A."/>
        </authorList>
    </citation>
    <scope>NUCLEOTIDE SEQUENCE [LARGE SCALE GENOMIC DNA]</scope>
</reference>
<dbReference type="PROSITE" id="PS00152">
    <property type="entry name" value="ATPASE_ALPHA_BETA"/>
    <property type="match status" value="1"/>
</dbReference>
<comment type="catalytic activity">
    <reaction evidence="13 14">
        <text>ATP + H2O + 4 H(+)(in) = ADP + phosphate + 5 H(+)(out)</text>
        <dbReference type="Rhea" id="RHEA:57720"/>
        <dbReference type="ChEBI" id="CHEBI:15377"/>
        <dbReference type="ChEBI" id="CHEBI:15378"/>
        <dbReference type="ChEBI" id="CHEBI:30616"/>
        <dbReference type="ChEBI" id="CHEBI:43474"/>
        <dbReference type="ChEBI" id="CHEBI:456216"/>
        <dbReference type="EC" id="7.1.2.2"/>
    </reaction>
</comment>
<name>A0AAV1I3L8_9CHLO</name>
<evidence type="ECO:0000256" key="7">
    <source>
        <dbReference type="ARBA" id="ARBA00022840"/>
    </source>
</evidence>
<keyword evidence="7 14" id="KW-0067">ATP-binding</keyword>
<dbReference type="EC" id="7.1.2.2" evidence="14"/>
<comment type="caution">
    <text evidence="16">The sequence shown here is derived from an EMBL/GenBank/DDBJ whole genome shotgun (WGS) entry which is preliminary data.</text>
</comment>
<dbReference type="PANTHER" id="PTHR15184">
    <property type="entry name" value="ATP SYNTHASE"/>
    <property type="match status" value="1"/>
</dbReference>
<dbReference type="CDD" id="cd18115">
    <property type="entry name" value="ATP-synt_F1_beta_N"/>
    <property type="match status" value="1"/>
</dbReference>
<comment type="similarity">
    <text evidence="2">Belongs to the ATPase alpha/beta chains family.</text>
</comment>
<dbReference type="CDD" id="cd18110">
    <property type="entry name" value="ATP-synt_F1_beta_C"/>
    <property type="match status" value="1"/>
</dbReference>
<dbReference type="Pfam" id="PF22919">
    <property type="entry name" value="ATP-synt_VA_C"/>
    <property type="match status" value="1"/>
</dbReference>
<dbReference type="GO" id="GO:0045259">
    <property type="term" value="C:proton-transporting ATP synthase complex"/>
    <property type="evidence" value="ECO:0007669"/>
    <property type="project" value="UniProtKB-KW"/>
</dbReference>
<evidence type="ECO:0000256" key="1">
    <source>
        <dbReference type="ARBA" id="ARBA00004273"/>
    </source>
</evidence>
<dbReference type="InterPro" id="IPR003593">
    <property type="entry name" value="AAA+_ATPase"/>
</dbReference>
<comment type="subunit">
    <text evidence="3">F-type ATPases have 2 components, CF(1) - the catalytic core - and CF(0) - the membrane proton channel. CF(1) has five subunits: alpha(3), beta(3), gamma(1), delta(1), epsilon(1). CF(0) has three main subunits: a, b and c.</text>
</comment>
<comment type="function">
    <text evidence="14">Produces ATP from ADP in the presence of a proton gradient across the membrane.</text>
</comment>
<keyword evidence="17" id="KW-1185">Reference proteome</keyword>
<evidence type="ECO:0000256" key="12">
    <source>
        <dbReference type="ARBA" id="ARBA00023310"/>
    </source>
</evidence>
<dbReference type="InterPro" id="IPR020003">
    <property type="entry name" value="ATPase_a/bsu_AS"/>
</dbReference>
<evidence type="ECO:0000313" key="17">
    <source>
        <dbReference type="Proteomes" id="UP001314263"/>
    </source>
</evidence>
<evidence type="ECO:0000256" key="8">
    <source>
        <dbReference type="ARBA" id="ARBA00022967"/>
    </source>
</evidence>
<proteinExistence type="inferred from homology"/>
<dbReference type="GO" id="GO:0046933">
    <property type="term" value="F:proton-transporting ATP synthase activity, rotational mechanism"/>
    <property type="evidence" value="ECO:0007669"/>
    <property type="project" value="InterPro"/>
</dbReference>
<evidence type="ECO:0000256" key="5">
    <source>
        <dbReference type="ARBA" id="ARBA00022741"/>
    </source>
</evidence>
<dbReference type="SMART" id="SM00382">
    <property type="entry name" value="AAA"/>
    <property type="match status" value="1"/>
</dbReference>
<dbReference type="SUPFAM" id="SSF50615">
    <property type="entry name" value="N-terminal domain of alpha and beta subunits of F1 ATP synthase"/>
    <property type="match status" value="1"/>
</dbReference>
<keyword evidence="5 14" id="KW-0547">Nucleotide-binding</keyword>
<dbReference type="NCBIfam" id="TIGR01039">
    <property type="entry name" value="atpD"/>
    <property type="match status" value="1"/>
</dbReference>
<keyword evidence="9" id="KW-0406">Ion transport</keyword>
<keyword evidence="12 14" id="KW-0066">ATP synthesis</keyword>
<organism evidence="16 17">
    <name type="scientific">Coccomyxa viridis</name>
    <dbReference type="NCBI Taxonomy" id="1274662"/>
    <lineage>
        <taxon>Eukaryota</taxon>
        <taxon>Viridiplantae</taxon>
        <taxon>Chlorophyta</taxon>
        <taxon>core chlorophytes</taxon>
        <taxon>Trebouxiophyceae</taxon>
        <taxon>Trebouxiophyceae incertae sedis</taxon>
        <taxon>Coccomyxaceae</taxon>
        <taxon>Coccomyxa</taxon>
    </lineage>
</organism>
<evidence type="ECO:0000256" key="10">
    <source>
        <dbReference type="ARBA" id="ARBA00023136"/>
    </source>
</evidence>
<evidence type="ECO:0000256" key="3">
    <source>
        <dbReference type="ARBA" id="ARBA00011648"/>
    </source>
</evidence>
<dbReference type="GO" id="GO:0005524">
    <property type="term" value="F:ATP binding"/>
    <property type="evidence" value="ECO:0007669"/>
    <property type="project" value="UniProtKB-KW"/>
</dbReference>
<dbReference type="HAMAP" id="MF_01347">
    <property type="entry name" value="ATP_synth_beta_bact"/>
    <property type="match status" value="1"/>
</dbReference>
<dbReference type="SUPFAM" id="SSF52540">
    <property type="entry name" value="P-loop containing nucleoside triphosphate hydrolases"/>
    <property type="match status" value="1"/>
</dbReference>
<dbReference type="InterPro" id="IPR055190">
    <property type="entry name" value="ATP-synt_VA_C"/>
</dbReference>
<evidence type="ECO:0000256" key="13">
    <source>
        <dbReference type="ARBA" id="ARBA00048383"/>
    </source>
</evidence>
<keyword evidence="10" id="KW-0472">Membrane</keyword>
<dbReference type="PANTHER" id="PTHR15184:SF82">
    <property type="entry name" value="ATP SYNTHASE SUBUNIT BETA, MITOCHONDRIAL"/>
    <property type="match status" value="1"/>
</dbReference>
<dbReference type="FunFam" id="3.40.50.300:FF:000026">
    <property type="entry name" value="ATP synthase subunit beta"/>
    <property type="match status" value="1"/>
</dbReference>
<dbReference type="Proteomes" id="UP001314263">
    <property type="component" value="Unassembled WGS sequence"/>
</dbReference>
<evidence type="ECO:0000256" key="9">
    <source>
        <dbReference type="ARBA" id="ARBA00023065"/>
    </source>
</evidence>
<gene>
    <name evidence="16" type="primary">ATP2</name>
    <name evidence="16" type="ORF">CVIRNUC_004837</name>
</gene>
<evidence type="ECO:0000259" key="15">
    <source>
        <dbReference type="SMART" id="SM00382"/>
    </source>
</evidence>
<dbReference type="InterPro" id="IPR000194">
    <property type="entry name" value="ATPase_F1/V1/A1_a/bsu_nucl-bd"/>
</dbReference>